<proteinExistence type="predicted"/>
<dbReference type="AlphaFoldDB" id="A0A381RP36"/>
<evidence type="ECO:0000313" key="1">
    <source>
        <dbReference type="EMBL" id="SUZ93642.1"/>
    </source>
</evidence>
<protein>
    <recommendedName>
        <fullName evidence="2">Cyclase</fullName>
    </recommendedName>
</protein>
<accession>A0A381RP36</accession>
<dbReference type="EMBL" id="UINC01002163">
    <property type="protein sequence ID" value="SUZ93642.1"/>
    <property type="molecule type" value="Genomic_DNA"/>
</dbReference>
<dbReference type="GO" id="GO:0004061">
    <property type="term" value="F:arylformamidase activity"/>
    <property type="evidence" value="ECO:0007669"/>
    <property type="project" value="InterPro"/>
</dbReference>
<organism evidence="1">
    <name type="scientific">marine metagenome</name>
    <dbReference type="NCBI Taxonomy" id="408172"/>
    <lineage>
        <taxon>unclassified sequences</taxon>
        <taxon>metagenomes</taxon>
        <taxon>ecological metagenomes</taxon>
    </lineage>
</organism>
<dbReference type="InterPro" id="IPR037175">
    <property type="entry name" value="KFase_sf"/>
</dbReference>
<dbReference type="SUPFAM" id="SSF102198">
    <property type="entry name" value="Putative cyclase"/>
    <property type="match status" value="1"/>
</dbReference>
<reference evidence="1" key="1">
    <citation type="submission" date="2018-05" db="EMBL/GenBank/DDBJ databases">
        <authorList>
            <person name="Lanie J.A."/>
            <person name="Ng W.-L."/>
            <person name="Kazmierczak K.M."/>
            <person name="Andrzejewski T.M."/>
            <person name="Davidsen T.M."/>
            <person name="Wayne K.J."/>
            <person name="Tettelin H."/>
            <person name="Glass J.I."/>
            <person name="Rusch D."/>
            <person name="Podicherti R."/>
            <person name="Tsui H.-C.T."/>
            <person name="Winkler M.E."/>
        </authorList>
    </citation>
    <scope>NUCLEOTIDE SEQUENCE</scope>
</reference>
<dbReference type="Gene3D" id="3.50.30.50">
    <property type="entry name" value="Putative cyclase"/>
    <property type="match status" value="1"/>
</dbReference>
<name>A0A381RP36_9ZZZZ</name>
<dbReference type="PANTHER" id="PTHR34861">
    <property type="match status" value="1"/>
</dbReference>
<evidence type="ECO:0008006" key="2">
    <source>
        <dbReference type="Google" id="ProtNLM"/>
    </source>
</evidence>
<dbReference type="InterPro" id="IPR007325">
    <property type="entry name" value="KFase/CYL"/>
</dbReference>
<dbReference type="GO" id="GO:0019441">
    <property type="term" value="P:L-tryptophan catabolic process to kynurenine"/>
    <property type="evidence" value="ECO:0007669"/>
    <property type="project" value="InterPro"/>
</dbReference>
<dbReference type="PANTHER" id="PTHR34861:SF10">
    <property type="entry name" value="CYCLASE"/>
    <property type="match status" value="1"/>
</dbReference>
<sequence length="307" mass="33052">MSTAQLEAVFEDVKNWGKWGDDDQRGALNYITPARVAAAASLVEDGTTVSCSLEFPTRPAPDNPRPAQHMMIVAGDACTETGVPGMESAMDFIGVAFHGMAVSHIDALCHVFVKETMYNGFKATDVKSTGATRNSIMAGKEGIAGRGVLLDIPRLKGVDWLDIDERVSPEDLEAAEREQNVTVGEGDILLVATGRDARRKAKGSWAPTEGLAGLDGRAVRWLYDRRIATLGSDGVSDAIPNTDTEGWPMPIHQCGIVAIGLHLLDNLRLDALANACAERRRWEFFISIAPLRVVRGTGSPVNPIAVF</sequence>
<dbReference type="Pfam" id="PF04199">
    <property type="entry name" value="Cyclase"/>
    <property type="match status" value="1"/>
</dbReference>
<gene>
    <name evidence="1" type="ORF">METZ01_LOCUS46496</name>
</gene>